<dbReference type="SUPFAM" id="SSF53067">
    <property type="entry name" value="Actin-like ATPase domain"/>
    <property type="match status" value="2"/>
</dbReference>
<keyword evidence="5 9" id="KW-0418">Kinase</keyword>
<dbReference type="PROSITE" id="PS00445">
    <property type="entry name" value="FGGY_KINASES_2"/>
    <property type="match status" value="1"/>
</dbReference>
<feature type="binding site" evidence="9">
    <location>
        <position position="11"/>
    </location>
    <ligand>
        <name>ADP</name>
        <dbReference type="ChEBI" id="CHEBI:456216"/>
    </ligand>
</feature>
<evidence type="ECO:0000256" key="9">
    <source>
        <dbReference type="HAMAP-Rule" id="MF_00186"/>
    </source>
</evidence>
<keyword evidence="7 9" id="KW-0067">ATP-binding</keyword>
<dbReference type="NCBIfam" id="NF000756">
    <property type="entry name" value="PRK00047.1"/>
    <property type="match status" value="1"/>
</dbReference>
<evidence type="ECO:0000259" key="12">
    <source>
        <dbReference type="Pfam" id="PF02782"/>
    </source>
</evidence>
<dbReference type="PANTHER" id="PTHR10196">
    <property type="entry name" value="SUGAR KINASE"/>
    <property type="match status" value="1"/>
</dbReference>
<evidence type="ECO:0000256" key="1">
    <source>
        <dbReference type="ARBA" id="ARBA00005190"/>
    </source>
</evidence>
<dbReference type="EC" id="2.7.1.30" evidence="9"/>
<dbReference type="PROSITE" id="PS00933">
    <property type="entry name" value="FGGY_KINASES_1"/>
    <property type="match status" value="1"/>
</dbReference>
<feature type="binding site" evidence="9">
    <location>
        <position position="11"/>
    </location>
    <ligand>
        <name>sn-glycerol 3-phosphate</name>
        <dbReference type="ChEBI" id="CHEBI:57597"/>
    </ligand>
</feature>
<dbReference type="GO" id="GO:0006072">
    <property type="term" value="P:glycerol-3-phosphate metabolic process"/>
    <property type="evidence" value="ECO:0007669"/>
    <property type="project" value="InterPro"/>
</dbReference>
<comment type="similarity">
    <text evidence="2 9 10">Belongs to the FGGY kinase family.</text>
</comment>
<feature type="binding site" evidence="9">
    <location>
        <position position="81"/>
    </location>
    <ligand>
        <name>sn-glycerol 3-phosphate</name>
        <dbReference type="ChEBI" id="CHEBI:57597"/>
    </ligand>
</feature>
<feature type="binding site" evidence="9">
    <location>
        <position position="82"/>
    </location>
    <ligand>
        <name>glycerol</name>
        <dbReference type="ChEBI" id="CHEBI:17754"/>
    </ligand>
</feature>
<keyword evidence="14" id="KW-1185">Reference proteome</keyword>
<dbReference type="FunFam" id="3.30.420.40:FF:000008">
    <property type="entry name" value="Glycerol kinase"/>
    <property type="match status" value="1"/>
</dbReference>
<feature type="binding site" evidence="9">
    <location>
        <position position="12"/>
    </location>
    <ligand>
        <name>ATP</name>
        <dbReference type="ChEBI" id="CHEBI:30616"/>
    </ligand>
</feature>
<evidence type="ECO:0000256" key="3">
    <source>
        <dbReference type="ARBA" id="ARBA00022679"/>
    </source>
</evidence>
<gene>
    <name evidence="9 13" type="primary">glpK</name>
    <name evidence="13" type="ORF">Mrose_00440</name>
</gene>
<dbReference type="GO" id="GO:0019563">
    <property type="term" value="P:glycerol catabolic process"/>
    <property type="evidence" value="ECO:0007669"/>
    <property type="project" value="UniProtKB-UniRule"/>
</dbReference>
<evidence type="ECO:0000256" key="8">
    <source>
        <dbReference type="ARBA" id="ARBA00052101"/>
    </source>
</evidence>
<dbReference type="OrthoDB" id="9805576at2"/>
<keyword evidence="3 9" id="KW-0808">Transferase</keyword>
<sequence>MPYVLALDQGTTSSRAIVFDLEGKPLAQAQQEFTQHFPQPGWVEHDPLEIWQSQLQTAREAVRRSGVAPSQIVAIGITNQRETVVLWERATGKPVYRAIVWQDRRTAGICEELRKHGYEEVFRQKSGLVLDPYFSGTKLKWLLDEVPGLRERAGKGELCFGTVDSWLIYNLTGGQVHATDVSNASRTLLFNLQTLEWDSHLLGVLGIPKAVLPQVRPSAGVYGYTVSELLGASIPIAGVAGDQQAALFGQACFKAGMAKNTYGTGCFLLMNTGHKPVASQRGLLSTVAWQLEGERPEYALEGSVFIAGAVVQWLRDGLGIIQKSSEVEALAQSVPSTDGVYLVPAFVGLGAPYWDAYARGAIVGLTRGSTKAHIARAALEAIAYQARDLVGAMEADSGLGLSELRVDGGASVNDMLMQFQADILGAAVLRPQVTETTALGAAYLAAIGVEALSKAQIAERWAVDRRFEPQMSEEERNRLYAGWQKAVERARGWAQ</sequence>
<feature type="binding site" evidence="9">
    <location>
        <position position="81"/>
    </location>
    <ligand>
        <name>glycerol</name>
        <dbReference type="ChEBI" id="CHEBI:17754"/>
    </ligand>
</feature>
<evidence type="ECO:0000313" key="13">
    <source>
        <dbReference type="EMBL" id="RIH89300.1"/>
    </source>
</evidence>
<feature type="domain" description="Carbohydrate kinase FGGY C-terminal" evidence="12">
    <location>
        <begin position="259"/>
        <end position="447"/>
    </location>
</feature>
<reference evidence="13 14" key="1">
    <citation type="submission" date="2018-08" db="EMBL/GenBank/DDBJ databases">
        <title>Meiothermus roseus NBRC 110900 genome sequencing project.</title>
        <authorList>
            <person name="Da Costa M.S."/>
            <person name="Albuquerque L."/>
            <person name="Raposo P."/>
            <person name="Froufe H.J.C."/>
            <person name="Barroso C.S."/>
            <person name="Egas C."/>
        </authorList>
    </citation>
    <scope>NUCLEOTIDE SEQUENCE [LARGE SCALE GENOMIC DNA]</scope>
    <source>
        <strain evidence="13 14">NBRC 110900</strain>
    </source>
</reference>
<dbReference type="UniPathway" id="UPA00618">
    <property type="reaction ID" value="UER00672"/>
</dbReference>
<feature type="binding site" evidence="9">
    <location>
        <position position="133"/>
    </location>
    <ligand>
        <name>sn-glycerol 3-phosphate</name>
        <dbReference type="ChEBI" id="CHEBI:57597"/>
    </ligand>
</feature>
<name>A0A399F013_9DEIN</name>
<feature type="domain" description="Carbohydrate kinase FGGY N-terminal" evidence="11">
    <location>
        <begin position="3"/>
        <end position="249"/>
    </location>
</feature>
<proteinExistence type="inferred from homology"/>
<feature type="binding site" evidence="9">
    <location>
        <position position="13"/>
    </location>
    <ligand>
        <name>ATP</name>
        <dbReference type="ChEBI" id="CHEBI:30616"/>
    </ligand>
</feature>
<dbReference type="InterPro" id="IPR018485">
    <property type="entry name" value="FGGY_C"/>
</dbReference>
<accession>A0A399F013</accession>
<dbReference type="Gene3D" id="3.30.420.40">
    <property type="match status" value="2"/>
</dbReference>
<comment type="function">
    <text evidence="9">Key enzyme in the regulation of glycerol uptake and metabolism. Catalyzes the phosphorylation of glycerol to yield sn-glycerol 3-phosphate.</text>
</comment>
<feature type="binding site" evidence="9">
    <location>
        <position position="409"/>
    </location>
    <ligand>
        <name>ATP</name>
        <dbReference type="ChEBI" id="CHEBI:30616"/>
    </ligand>
</feature>
<dbReference type="FunFam" id="3.30.420.40:FF:000007">
    <property type="entry name" value="Glycerol kinase"/>
    <property type="match status" value="1"/>
</dbReference>
<dbReference type="EMBL" id="QWLA01000004">
    <property type="protein sequence ID" value="RIH89300.1"/>
    <property type="molecule type" value="Genomic_DNA"/>
</dbReference>
<dbReference type="PANTHER" id="PTHR10196:SF69">
    <property type="entry name" value="GLYCEROL KINASE"/>
    <property type="match status" value="1"/>
</dbReference>
<dbReference type="Pfam" id="PF02782">
    <property type="entry name" value="FGGY_C"/>
    <property type="match status" value="1"/>
</dbReference>
<feature type="binding site" evidence="9">
    <location>
        <position position="264"/>
    </location>
    <ligand>
        <name>ADP</name>
        <dbReference type="ChEBI" id="CHEBI:456216"/>
    </ligand>
</feature>
<dbReference type="Pfam" id="PF00370">
    <property type="entry name" value="FGGY_N"/>
    <property type="match status" value="1"/>
</dbReference>
<dbReference type="GO" id="GO:0005524">
    <property type="term" value="F:ATP binding"/>
    <property type="evidence" value="ECO:0007669"/>
    <property type="project" value="UniProtKB-UniRule"/>
</dbReference>
<feature type="binding site" evidence="9">
    <location>
        <position position="413"/>
    </location>
    <ligand>
        <name>ADP</name>
        <dbReference type="ChEBI" id="CHEBI:456216"/>
    </ligand>
</feature>
<feature type="binding site" evidence="9">
    <location>
        <position position="308"/>
    </location>
    <ligand>
        <name>ATP</name>
        <dbReference type="ChEBI" id="CHEBI:30616"/>
    </ligand>
</feature>
<dbReference type="HAMAP" id="MF_00186">
    <property type="entry name" value="Glycerol_kin"/>
    <property type="match status" value="1"/>
</dbReference>
<feature type="binding site" evidence="9">
    <location>
        <position position="82"/>
    </location>
    <ligand>
        <name>sn-glycerol 3-phosphate</name>
        <dbReference type="ChEBI" id="CHEBI:57597"/>
    </ligand>
</feature>
<dbReference type="InterPro" id="IPR043129">
    <property type="entry name" value="ATPase_NBD"/>
</dbReference>
<evidence type="ECO:0000256" key="5">
    <source>
        <dbReference type="ARBA" id="ARBA00022777"/>
    </source>
</evidence>
<comment type="catalytic activity">
    <reaction evidence="8 9">
        <text>glycerol + ATP = sn-glycerol 3-phosphate + ADP + H(+)</text>
        <dbReference type="Rhea" id="RHEA:21644"/>
        <dbReference type="ChEBI" id="CHEBI:15378"/>
        <dbReference type="ChEBI" id="CHEBI:17754"/>
        <dbReference type="ChEBI" id="CHEBI:30616"/>
        <dbReference type="ChEBI" id="CHEBI:57597"/>
        <dbReference type="ChEBI" id="CHEBI:456216"/>
        <dbReference type="EC" id="2.7.1.30"/>
    </reaction>
</comment>
<dbReference type="InterPro" id="IPR000577">
    <property type="entry name" value="Carb_kinase_FGGY"/>
</dbReference>
<dbReference type="PIRSF" id="PIRSF000538">
    <property type="entry name" value="GlpK"/>
    <property type="match status" value="1"/>
</dbReference>
<comment type="activity regulation">
    <text evidence="9">Inhibited by fructose 1,6-bisphosphate (FBP).</text>
</comment>
<feature type="binding site" evidence="9">
    <location>
        <position position="242"/>
    </location>
    <ligand>
        <name>glycerol</name>
        <dbReference type="ChEBI" id="CHEBI:17754"/>
    </ligand>
</feature>
<evidence type="ECO:0000256" key="2">
    <source>
        <dbReference type="ARBA" id="ARBA00009156"/>
    </source>
</evidence>
<dbReference type="GO" id="GO:0004370">
    <property type="term" value="F:glycerol kinase activity"/>
    <property type="evidence" value="ECO:0007669"/>
    <property type="project" value="UniProtKB-UniRule"/>
</dbReference>
<dbReference type="AlphaFoldDB" id="A0A399F013"/>
<dbReference type="CDD" id="cd07786">
    <property type="entry name" value="FGGY_EcGK_like"/>
    <property type="match status" value="1"/>
</dbReference>
<protein>
    <recommendedName>
        <fullName evidence="9">Glycerol kinase</fullName>
        <ecNumber evidence="9">2.7.1.30</ecNumber>
    </recommendedName>
    <alternativeName>
        <fullName evidence="9">ATP:glycerol 3-phosphotransferase</fullName>
    </alternativeName>
    <alternativeName>
        <fullName evidence="9">Glycerokinase</fullName>
        <shortName evidence="9">GK</shortName>
    </alternativeName>
</protein>
<dbReference type="RefSeq" id="WP_119275791.1">
    <property type="nucleotide sequence ID" value="NZ_QWLA01000004.1"/>
</dbReference>
<evidence type="ECO:0000313" key="14">
    <source>
        <dbReference type="Proteomes" id="UP000265341"/>
    </source>
</evidence>
<keyword evidence="4 9" id="KW-0547">Nucleotide-binding</keyword>
<comment type="caution">
    <text evidence="13">The sequence shown here is derived from an EMBL/GenBank/DDBJ whole genome shotgun (WGS) entry which is preliminary data.</text>
</comment>
<feature type="binding site" evidence="9">
    <location>
        <position position="243"/>
    </location>
    <ligand>
        <name>glycerol</name>
        <dbReference type="ChEBI" id="CHEBI:17754"/>
    </ligand>
</feature>
<dbReference type="InterPro" id="IPR005999">
    <property type="entry name" value="Glycerol_kin"/>
</dbReference>
<feature type="binding site" evidence="9">
    <location>
        <position position="242"/>
    </location>
    <ligand>
        <name>sn-glycerol 3-phosphate</name>
        <dbReference type="ChEBI" id="CHEBI:57597"/>
    </ligand>
</feature>
<dbReference type="GO" id="GO:0005829">
    <property type="term" value="C:cytosol"/>
    <property type="evidence" value="ECO:0007669"/>
    <property type="project" value="TreeGrafter"/>
</dbReference>
<keyword evidence="6 9" id="KW-0319">Glycerol metabolism</keyword>
<evidence type="ECO:0000256" key="6">
    <source>
        <dbReference type="ARBA" id="ARBA00022798"/>
    </source>
</evidence>
<dbReference type="InterPro" id="IPR018484">
    <property type="entry name" value="FGGY_N"/>
</dbReference>
<evidence type="ECO:0000256" key="10">
    <source>
        <dbReference type="RuleBase" id="RU003733"/>
    </source>
</evidence>
<dbReference type="InterPro" id="IPR018483">
    <property type="entry name" value="Carb_kinase_FGGY_CS"/>
</dbReference>
<feature type="binding site" evidence="9">
    <location>
        <position position="308"/>
    </location>
    <ligand>
        <name>ADP</name>
        <dbReference type="ChEBI" id="CHEBI:456216"/>
    </ligand>
</feature>
<evidence type="ECO:0000256" key="4">
    <source>
        <dbReference type="ARBA" id="ARBA00022741"/>
    </source>
</evidence>
<dbReference type="NCBIfam" id="TIGR01311">
    <property type="entry name" value="glycerol_kin"/>
    <property type="match status" value="1"/>
</dbReference>
<dbReference type="Proteomes" id="UP000265341">
    <property type="component" value="Unassembled WGS sequence"/>
</dbReference>
<feature type="binding site" evidence="9">
    <location>
        <position position="409"/>
    </location>
    <ligand>
        <name>ADP</name>
        <dbReference type="ChEBI" id="CHEBI:456216"/>
    </ligand>
</feature>
<feature type="binding site" evidence="9">
    <location>
        <position position="312"/>
    </location>
    <ligand>
        <name>ATP</name>
        <dbReference type="ChEBI" id="CHEBI:30616"/>
    </ligand>
</feature>
<evidence type="ECO:0000259" key="11">
    <source>
        <dbReference type="Pfam" id="PF00370"/>
    </source>
</evidence>
<evidence type="ECO:0000256" key="7">
    <source>
        <dbReference type="ARBA" id="ARBA00022840"/>
    </source>
</evidence>
<feature type="binding site" evidence="9">
    <location>
        <position position="264"/>
    </location>
    <ligand>
        <name>ATP</name>
        <dbReference type="ChEBI" id="CHEBI:30616"/>
    </ligand>
</feature>
<comment type="pathway">
    <text evidence="1 9">Polyol metabolism; glycerol degradation via glycerol kinase pathway; sn-glycerol 3-phosphate from glycerol: step 1/1.</text>
</comment>
<feature type="binding site" evidence="9">
    <location>
        <position position="133"/>
    </location>
    <ligand>
        <name>glycerol</name>
        <dbReference type="ChEBI" id="CHEBI:17754"/>
    </ligand>
</feature>
<feature type="binding site" evidence="9">
    <location>
        <position position="15"/>
    </location>
    <ligand>
        <name>ADP</name>
        <dbReference type="ChEBI" id="CHEBI:456216"/>
    </ligand>
</feature>
<feature type="binding site" evidence="9">
    <location>
        <position position="11"/>
    </location>
    <ligand>
        <name>ATP</name>
        <dbReference type="ChEBI" id="CHEBI:30616"/>
    </ligand>
</feature>
<organism evidence="13 14">
    <name type="scientific">Calidithermus roseus</name>
    <dbReference type="NCBI Taxonomy" id="1644118"/>
    <lineage>
        <taxon>Bacteria</taxon>
        <taxon>Thermotogati</taxon>
        <taxon>Deinococcota</taxon>
        <taxon>Deinococci</taxon>
        <taxon>Thermales</taxon>
        <taxon>Thermaceae</taxon>
        <taxon>Calidithermus</taxon>
    </lineage>
</organism>